<dbReference type="Proteomes" id="UP000268007">
    <property type="component" value="Unassembled WGS sequence"/>
</dbReference>
<name>A0A495J1S6_9SPHI</name>
<evidence type="ECO:0000259" key="1">
    <source>
        <dbReference type="Pfam" id="PF01841"/>
    </source>
</evidence>
<dbReference type="PANTHER" id="PTHR38339">
    <property type="entry name" value="TRANSGLUTAMINASE DOMAIN PROTEIN"/>
    <property type="match status" value="1"/>
</dbReference>
<dbReference type="Pfam" id="PF01841">
    <property type="entry name" value="Transglut_core"/>
    <property type="match status" value="1"/>
</dbReference>
<feature type="domain" description="DUF3857" evidence="2">
    <location>
        <begin position="74"/>
        <end position="227"/>
    </location>
</feature>
<gene>
    <name evidence="3" type="ORF">BDD43_2464</name>
</gene>
<dbReference type="PANTHER" id="PTHR38339:SF1">
    <property type="entry name" value="TRANSGLUTAMINASE-LIKE DOMAIN-CONTAINING PROTEIN"/>
    <property type="match status" value="1"/>
</dbReference>
<organism evidence="3 4">
    <name type="scientific">Mucilaginibacter gracilis</name>
    <dbReference type="NCBI Taxonomy" id="423350"/>
    <lineage>
        <taxon>Bacteria</taxon>
        <taxon>Pseudomonadati</taxon>
        <taxon>Bacteroidota</taxon>
        <taxon>Sphingobacteriia</taxon>
        <taxon>Sphingobacteriales</taxon>
        <taxon>Sphingobacteriaceae</taxon>
        <taxon>Mucilaginibacter</taxon>
    </lineage>
</organism>
<comment type="caution">
    <text evidence="3">The sequence shown here is derived from an EMBL/GenBank/DDBJ whole genome shotgun (WGS) entry which is preliminary data.</text>
</comment>
<dbReference type="InterPro" id="IPR038765">
    <property type="entry name" value="Papain-like_cys_pep_sf"/>
</dbReference>
<dbReference type="Gene3D" id="2.60.120.1130">
    <property type="match status" value="1"/>
</dbReference>
<proteinExistence type="predicted"/>
<feature type="domain" description="Transglutaminase-like" evidence="1">
    <location>
        <begin position="289"/>
        <end position="363"/>
    </location>
</feature>
<dbReference type="Pfam" id="PF12969">
    <property type="entry name" value="DUF3857"/>
    <property type="match status" value="1"/>
</dbReference>
<dbReference type="Gene3D" id="2.60.40.3140">
    <property type="match status" value="1"/>
</dbReference>
<dbReference type="OrthoDB" id="8595007at2"/>
<dbReference type="AlphaFoldDB" id="A0A495J1S6"/>
<evidence type="ECO:0000313" key="3">
    <source>
        <dbReference type="EMBL" id="RKR82288.1"/>
    </source>
</evidence>
<evidence type="ECO:0000313" key="4">
    <source>
        <dbReference type="Proteomes" id="UP000268007"/>
    </source>
</evidence>
<dbReference type="InterPro" id="IPR024618">
    <property type="entry name" value="DUF3857"/>
</dbReference>
<dbReference type="SUPFAM" id="SSF54001">
    <property type="entry name" value="Cysteine proteinases"/>
    <property type="match status" value="1"/>
</dbReference>
<sequence length="651" mass="75144">MKMENYYQLLMRNKKRLLLICLTICFSFQLGGLKAQTLDALLKQYPDEKAVLLNRTLDYTISLKNGQPYVESHELQQIEYLQGNAAAFMSEYGFSHSDFQKLVSYQAYTRTSDDKKLKVTEFKTSTNKESFVFYDDVKSTTFNFPAVGPGAIGNLEVSWLNTDPHLLSPFYFTSSMPVANSELKVTVANDISLKYHLMGLDTNQITVKIERNRHDKLYTFQYKNCPADKRYEDAPGFGWYSPHVIFYIENYKGQDNQIVSYLSNASDLYKLNYSYIKKINTTISPELKSVVDSITAKATSAESKAKTIYSWVQRNIKYVAFEDGMEGFVPRDAGLVCSRRFGDCKDMASILTEMLNAAGVPAYFTWIGTRDLPYKFSEVPLPLVSNHMICAIKLNDQYIFLDGTDPTCVFGTPSYGIQDKEAMIAINEQEYKILKVPVMEKTSNLFTDTTWLELGPTGISGKIKQELQGYFASNIYARLMYANGKNLKESMKYEFERGSNKFQLDTFQIEKKPTTDKIALSANFSLHDYAKKIGNEYYLNLNLFKFFADQQIDYPKRAMPIEYSFKYIKKYVTMLKVPEGYKITYLPQGKEYHNNVWGFNLQYEQKGNWVILTQQFYNDNLMLSSDQFEPWNKVLENLFPLYKETLSLTKI</sequence>
<evidence type="ECO:0000259" key="2">
    <source>
        <dbReference type="Pfam" id="PF12969"/>
    </source>
</evidence>
<dbReference type="EMBL" id="RBKU01000001">
    <property type="protein sequence ID" value="RKR82288.1"/>
    <property type="molecule type" value="Genomic_DNA"/>
</dbReference>
<keyword evidence="4" id="KW-1185">Reference proteome</keyword>
<protein>
    <submittedName>
        <fullName evidence="3">Transglutaminase superfamily protein</fullName>
    </submittedName>
</protein>
<accession>A0A495J1S6</accession>
<dbReference type="Gene3D" id="3.10.620.30">
    <property type="match status" value="1"/>
</dbReference>
<dbReference type="InterPro" id="IPR002931">
    <property type="entry name" value="Transglutaminase-like"/>
</dbReference>
<reference evidence="3 4" key="1">
    <citation type="submission" date="2018-10" db="EMBL/GenBank/DDBJ databases">
        <title>Genomic Encyclopedia of Archaeal and Bacterial Type Strains, Phase II (KMG-II): from individual species to whole genera.</title>
        <authorList>
            <person name="Goeker M."/>
        </authorList>
    </citation>
    <scope>NUCLEOTIDE SEQUENCE [LARGE SCALE GENOMIC DNA]</scope>
    <source>
        <strain evidence="3 4">DSM 18602</strain>
    </source>
</reference>